<feature type="transmembrane region" description="Helical" evidence="6">
    <location>
        <begin position="157"/>
        <end position="175"/>
    </location>
</feature>
<proteinExistence type="predicted"/>
<evidence type="ECO:0000256" key="6">
    <source>
        <dbReference type="SAM" id="Phobius"/>
    </source>
</evidence>
<feature type="transmembrane region" description="Helical" evidence="6">
    <location>
        <begin position="348"/>
        <end position="369"/>
    </location>
</feature>
<keyword evidence="2" id="KW-0813">Transport</keyword>
<keyword evidence="5 6" id="KW-0472">Membrane</keyword>
<gene>
    <name evidence="7" type="ORF">ET524_01455</name>
</gene>
<dbReference type="PROSITE" id="PS50267">
    <property type="entry name" value="NA_NEUROTRAN_SYMP_3"/>
    <property type="match status" value="1"/>
</dbReference>
<feature type="transmembrane region" description="Helical" evidence="6">
    <location>
        <begin position="102"/>
        <end position="126"/>
    </location>
</feature>
<dbReference type="OrthoDB" id="9762833at2"/>
<dbReference type="PANTHER" id="PTHR42948:SF1">
    <property type="entry name" value="TRANSPORTER"/>
    <property type="match status" value="1"/>
</dbReference>
<dbReference type="PANTHER" id="PTHR42948">
    <property type="entry name" value="TRANSPORTER"/>
    <property type="match status" value="1"/>
</dbReference>
<feature type="transmembrane region" description="Helical" evidence="6">
    <location>
        <begin position="381"/>
        <end position="407"/>
    </location>
</feature>
<evidence type="ECO:0000256" key="1">
    <source>
        <dbReference type="ARBA" id="ARBA00004141"/>
    </source>
</evidence>
<feature type="transmembrane region" description="Helical" evidence="6">
    <location>
        <begin position="228"/>
        <end position="253"/>
    </location>
</feature>
<dbReference type="RefSeq" id="WP_129423040.1">
    <property type="nucleotide sequence ID" value="NZ_SDPW01000001.1"/>
</dbReference>
<evidence type="ECO:0000256" key="5">
    <source>
        <dbReference type="ARBA" id="ARBA00023136"/>
    </source>
</evidence>
<comment type="subcellular location">
    <subcellularLocation>
        <location evidence="1">Membrane</location>
        <topology evidence="1">Multi-pass membrane protein</topology>
    </subcellularLocation>
</comment>
<dbReference type="NCBIfam" id="NF037979">
    <property type="entry name" value="Na_transp"/>
    <property type="match status" value="1"/>
</dbReference>
<dbReference type="AlphaFoldDB" id="A0A4Q2JZC0"/>
<dbReference type="InterPro" id="IPR000175">
    <property type="entry name" value="Na/ntran_symport"/>
</dbReference>
<feature type="transmembrane region" description="Helical" evidence="6">
    <location>
        <begin position="187"/>
        <end position="208"/>
    </location>
</feature>
<evidence type="ECO:0000313" key="8">
    <source>
        <dbReference type="Proteomes" id="UP000293345"/>
    </source>
</evidence>
<accession>A0A4Q2JZC0</accession>
<dbReference type="Pfam" id="PF00209">
    <property type="entry name" value="SNF"/>
    <property type="match status" value="2"/>
</dbReference>
<evidence type="ECO:0000256" key="4">
    <source>
        <dbReference type="ARBA" id="ARBA00022989"/>
    </source>
</evidence>
<feature type="transmembrane region" description="Helical" evidence="6">
    <location>
        <begin position="310"/>
        <end position="336"/>
    </location>
</feature>
<feature type="transmembrane region" description="Helical" evidence="6">
    <location>
        <begin position="428"/>
        <end position="448"/>
    </location>
</feature>
<evidence type="ECO:0000256" key="3">
    <source>
        <dbReference type="ARBA" id="ARBA00022692"/>
    </source>
</evidence>
<name>A0A4Q2JZC0_9ACTN</name>
<keyword evidence="4 6" id="KW-1133">Transmembrane helix</keyword>
<dbReference type="Proteomes" id="UP000293345">
    <property type="component" value="Unassembled WGS sequence"/>
</dbReference>
<protein>
    <submittedName>
        <fullName evidence="7">Sodium-dependent transporter</fullName>
    </submittedName>
</protein>
<feature type="transmembrane region" description="Helical" evidence="6">
    <location>
        <begin position="265"/>
        <end position="290"/>
    </location>
</feature>
<evidence type="ECO:0000313" key="7">
    <source>
        <dbReference type="EMBL" id="RXZ53310.1"/>
    </source>
</evidence>
<keyword evidence="3 6" id="KW-0812">Transmembrane</keyword>
<dbReference type="InterPro" id="IPR047218">
    <property type="entry name" value="YocR/YhdH-like"/>
</dbReference>
<dbReference type="GO" id="GO:0016020">
    <property type="term" value="C:membrane"/>
    <property type="evidence" value="ECO:0007669"/>
    <property type="project" value="UniProtKB-SubCell"/>
</dbReference>
<dbReference type="SUPFAM" id="SSF161070">
    <property type="entry name" value="SNF-like"/>
    <property type="match status" value="1"/>
</dbReference>
<reference evidence="7 8" key="1">
    <citation type="submission" date="2019-01" db="EMBL/GenBank/DDBJ databases">
        <title>Senegalimassilia sp. nov. KGMB04484 isolated human feces.</title>
        <authorList>
            <person name="Han K.-I."/>
            <person name="Kim J.-S."/>
            <person name="Lee K.C."/>
            <person name="Suh M.K."/>
            <person name="Eom M.K."/>
            <person name="Lee J.H."/>
            <person name="Park S.-H."/>
            <person name="Kang S.W."/>
            <person name="Park J.-E."/>
            <person name="Oh B.S."/>
            <person name="Yu S.Y."/>
            <person name="Choi S.-H."/>
            <person name="Lee D.H."/>
            <person name="Yoon H."/>
            <person name="Kim B.-Y."/>
            <person name="Lee J.H."/>
            <person name="Lee J.-S."/>
        </authorList>
    </citation>
    <scope>NUCLEOTIDE SEQUENCE [LARGE SCALE GENOMIC DNA]</scope>
    <source>
        <strain evidence="7 8">KGMB04484</strain>
    </source>
</reference>
<organism evidence="7 8">
    <name type="scientific">Senegalimassilia faecalis</name>
    <dbReference type="NCBI Taxonomy" id="2509433"/>
    <lineage>
        <taxon>Bacteria</taxon>
        <taxon>Bacillati</taxon>
        <taxon>Actinomycetota</taxon>
        <taxon>Coriobacteriia</taxon>
        <taxon>Coriobacteriales</taxon>
        <taxon>Coriobacteriaceae</taxon>
        <taxon>Senegalimassilia</taxon>
    </lineage>
</organism>
<dbReference type="InterPro" id="IPR037272">
    <property type="entry name" value="SNS_sf"/>
</dbReference>
<evidence type="ECO:0000256" key="2">
    <source>
        <dbReference type="ARBA" id="ARBA00022448"/>
    </source>
</evidence>
<sequence>MAQQTTSASSARDSFTSRTAFIIACIGSAVGLSGIWLFPYRVSQLGGAAFLIPYLFFVVLLGLTGVVGEMSFGRAMQTGPMGAFGKALSLRNVPHASAIGKIIGIVPVLAALGIAIGYTVVLGWFLKYLVTATTGQLLVQDSMGAFFGGITGDFGSVGWHAAALIITLAVMVLGISRGIERLNKVMMPLFFVLFVVLLVRVAFLPGALDGYAYLFMPRWEALANPQTWVLALGQAFFGLSLAGGGTLVYGSYLKKDVNVVSSAKNVVVFSTLAAVLSAMVVVPAVFAFGADTQAGPPLLFIVLPQVFQEMPFGNVFCFVFFLAVTCAAITSLVNLYEPPIEALQQEAHLPRWAAVGIVAVASFAVGVFIENGDAVSAWMDAVSIYAIPLGALIAAVMFFCVCPKDFATKQAQMGREKPLGKWFEAMGRYLFVPLTAIVIVLGIVLGGIG</sequence>
<dbReference type="PRINTS" id="PR00176">
    <property type="entry name" value="NANEUSMPORT"/>
</dbReference>
<keyword evidence="8" id="KW-1185">Reference proteome</keyword>
<dbReference type="CDD" id="cd10336">
    <property type="entry name" value="SLC6sbd_Tyt1-Like"/>
    <property type="match status" value="1"/>
</dbReference>
<feature type="transmembrane region" description="Helical" evidence="6">
    <location>
        <begin position="45"/>
        <end position="67"/>
    </location>
</feature>
<comment type="caution">
    <text evidence="7">The sequence shown here is derived from an EMBL/GenBank/DDBJ whole genome shotgun (WGS) entry which is preliminary data.</text>
</comment>
<dbReference type="EMBL" id="SDPW01000001">
    <property type="protein sequence ID" value="RXZ53310.1"/>
    <property type="molecule type" value="Genomic_DNA"/>
</dbReference>
<feature type="transmembrane region" description="Helical" evidence="6">
    <location>
        <begin position="20"/>
        <end position="39"/>
    </location>
</feature>